<feature type="compositionally biased region" description="Polar residues" evidence="3">
    <location>
        <begin position="172"/>
        <end position="199"/>
    </location>
</feature>
<sequence>MGSPEKSLEDMSGLHKDDGSAFVGKLDLNLEASKEGAEGYDHENEACGDRLQVDLNYREDYGTPSSPANVTESPYTKSSSPVQSQLDHLKCKTYDERMDNTPPHDEELNKDAYEEVEGGGSEHLEGKTYDDNEIKRDDSYYSCKKILDNENLEGGNSDLRSPGGTPKRSASPLRQMSDSPQRSPYLQQTASRRLSSSPLAVQDLSHSPRSPRQRHSPSPGRPGGDREKVDSLDHLSLSARRNSTSPARRPQSASPRKYQSPPDRRRQERLVSRSPTRRKDSSSGYRRDNRDRSRSRSPYTRDRYRRSPRRRYSPRRRSPPGYHSRRHSPRRRPWSPPPNRSTGIGRPGKNLFVAGFSFVTTERDLERKFSRFGRVRDVRIVRDKRSGDSRGFGFLSLERDEDADAAIRALDQTEWNGRVVLVEKSKAPAR</sequence>
<evidence type="ECO:0000313" key="5">
    <source>
        <dbReference type="EMBL" id="OVA10539.1"/>
    </source>
</evidence>
<feature type="region of interest" description="Disordered" evidence="3">
    <location>
        <begin position="54"/>
        <end position="136"/>
    </location>
</feature>
<organism evidence="5 6">
    <name type="scientific">Macleaya cordata</name>
    <name type="common">Five-seeded plume-poppy</name>
    <name type="synonym">Bocconia cordata</name>
    <dbReference type="NCBI Taxonomy" id="56857"/>
    <lineage>
        <taxon>Eukaryota</taxon>
        <taxon>Viridiplantae</taxon>
        <taxon>Streptophyta</taxon>
        <taxon>Embryophyta</taxon>
        <taxon>Tracheophyta</taxon>
        <taxon>Spermatophyta</taxon>
        <taxon>Magnoliopsida</taxon>
        <taxon>Ranunculales</taxon>
        <taxon>Papaveraceae</taxon>
        <taxon>Papaveroideae</taxon>
        <taxon>Macleaya</taxon>
    </lineage>
</organism>
<dbReference type="InterPro" id="IPR012677">
    <property type="entry name" value="Nucleotide-bd_a/b_plait_sf"/>
</dbReference>
<dbReference type="EMBL" id="MVGT01001898">
    <property type="protein sequence ID" value="OVA10539.1"/>
    <property type="molecule type" value="Genomic_DNA"/>
</dbReference>
<feature type="compositionally biased region" description="Basic and acidic residues" evidence="3">
    <location>
        <begin position="1"/>
        <end position="19"/>
    </location>
</feature>
<reference evidence="5 6" key="1">
    <citation type="journal article" date="2017" name="Mol. Plant">
        <title>The Genome of Medicinal Plant Macleaya cordata Provides New Insights into Benzylisoquinoline Alkaloids Metabolism.</title>
        <authorList>
            <person name="Liu X."/>
            <person name="Liu Y."/>
            <person name="Huang P."/>
            <person name="Ma Y."/>
            <person name="Qing Z."/>
            <person name="Tang Q."/>
            <person name="Cao H."/>
            <person name="Cheng P."/>
            <person name="Zheng Y."/>
            <person name="Yuan Z."/>
            <person name="Zhou Y."/>
            <person name="Liu J."/>
            <person name="Tang Z."/>
            <person name="Zhuo Y."/>
            <person name="Zhang Y."/>
            <person name="Yu L."/>
            <person name="Huang J."/>
            <person name="Yang P."/>
            <person name="Peng Q."/>
            <person name="Zhang J."/>
            <person name="Jiang W."/>
            <person name="Zhang Z."/>
            <person name="Lin K."/>
            <person name="Ro D.K."/>
            <person name="Chen X."/>
            <person name="Xiong X."/>
            <person name="Shang Y."/>
            <person name="Huang S."/>
            <person name="Zeng J."/>
        </authorList>
    </citation>
    <scope>NUCLEOTIDE SEQUENCE [LARGE SCALE GENOMIC DNA]</scope>
    <source>
        <strain evidence="6">cv. BLH2017</strain>
        <tissue evidence="5">Root</tissue>
    </source>
</reference>
<keyword evidence="1 2" id="KW-0694">RNA-binding</keyword>
<dbReference type="OrthoDB" id="439808at2759"/>
<evidence type="ECO:0000259" key="4">
    <source>
        <dbReference type="PROSITE" id="PS50102"/>
    </source>
</evidence>
<feature type="region of interest" description="Disordered" evidence="3">
    <location>
        <begin position="148"/>
        <end position="350"/>
    </location>
</feature>
<accession>A0A200QJE2</accession>
<feature type="compositionally biased region" description="Basic and acidic residues" evidence="3">
    <location>
        <begin position="223"/>
        <end position="233"/>
    </location>
</feature>
<feature type="region of interest" description="Disordered" evidence="3">
    <location>
        <begin position="1"/>
        <end position="20"/>
    </location>
</feature>
<dbReference type="SUPFAM" id="SSF54928">
    <property type="entry name" value="RNA-binding domain, RBD"/>
    <property type="match status" value="1"/>
</dbReference>
<feature type="compositionally biased region" description="Basic residues" evidence="3">
    <location>
        <begin position="303"/>
        <end position="333"/>
    </location>
</feature>
<dbReference type="GO" id="GO:0003723">
    <property type="term" value="F:RNA binding"/>
    <property type="evidence" value="ECO:0007669"/>
    <property type="project" value="UniProtKB-UniRule"/>
</dbReference>
<dbReference type="STRING" id="56857.A0A200QJE2"/>
<dbReference type="SMART" id="SM00360">
    <property type="entry name" value="RRM"/>
    <property type="match status" value="1"/>
</dbReference>
<dbReference type="OMA" id="DHENEAC"/>
<feature type="compositionally biased region" description="Basic and acidic residues" evidence="3">
    <location>
        <begin position="87"/>
        <end position="113"/>
    </location>
</feature>
<dbReference type="Proteomes" id="UP000195402">
    <property type="component" value="Unassembled WGS sequence"/>
</dbReference>
<feature type="domain" description="RRM" evidence="4">
    <location>
        <begin position="349"/>
        <end position="427"/>
    </location>
</feature>
<dbReference type="Gene3D" id="3.30.70.330">
    <property type="match status" value="1"/>
</dbReference>
<dbReference type="Pfam" id="PF00076">
    <property type="entry name" value="RRM_1"/>
    <property type="match status" value="1"/>
</dbReference>
<feature type="compositionally biased region" description="Basic and acidic residues" evidence="3">
    <location>
        <begin position="120"/>
        <end position="136"/>
    </location>
</feature>
<proteinExistence type="predicted"/>
<feature type="compositionally biased region" description="Polar residues" evidence="3">
    <location>
        <begin position="63"/>
        <end position="86"/>
    </location>
</feature>
<dbReference type="InterPro" id="IPR000504">
    <property type="entry name" value="RRM_dom"/>
</dbReference>
<gene>
    <name evidence="5" type="ORF">BVC80_8987g10</name>
</gene>
<feature type="compositionally biased region" description="Polar residues" evidence="3">
    <location>
        <begin position="239"/>
        <end position="254"/>
    </location>
</feature>
<dbReference type="AlphaFoldDB" id="A0A200QJE2"/>
<dbReference type="FunFam" id="3.30.70.330:FF:000535">
    <property type="entry name" value="Serine/arginine-rich splicing factor SR45a"/>
    <property type="match status" value="1"/>
</dbReference>
<evidence type="ECO:0000256" key="3">
    <source>
        <dbReference type="SAM" id="MobiDB-lite"/>
    </source>
</evidence>
<dbReference type="InParanoid" id="A0A200QJE2"/>
<evidence type="ECO:0000256" key="2">
    <source>
        <dbReference type="PROSITE-ProRule" id="PRU00176"/>
    </source>
</evidence>
<dbReference type="InterPro" id="IPR052462">
    <property type="entry name" value="SLIRP/GR-RBP-like"/>
</dbReference>
<evidence type="ECO:0000256" key="1">
    <source>
        <dbReference type="ARBA" id="ARBA00022884"/>
    </source>
</evidence>
<evidence type="ECO:0000313" key="6">
    <source>
        <dbReference type="Proteomes" id="UP000195402"/>
    </source>
</evidence>
<protein>
    <submittedName>
        <fullName evidence="5">RNA recognition motif domain</fullName>
    </submittedName>
</protein>
<name>A0A200QJE2_MACCD</name>
<dbReference type="PROSITE" id="PS50102">
    <property type="entry name" value="RRM"/>
    <property type="match status" value="1"/>
</dbReference>
<feature type="compositionally biased region" description="Basic and acidic residues" evidence="3">
    <location>
        <begin position="262"/>
        <end position="302"/>
    </location>
</feature>
<comment type="caution">
    <text evidence="5">The sequence shown here is derived from an EMBL/GenBank/DDBJ whole genome shotgun (WGS) entry which is preliminary data.</text>
</comment>
<keyword evidence="6" id="KW-1185">Reference proteome</keyword>
<dbReference type="PANTHER" id="PTHR48027">
    <property type="entry name" value="HETEROGENEOUS NUCLEAR RIBONUCLEOPROTEIN 87F-RELATED"/>
    <property type="match status" value="1"/>
</dbReference>
<dbReference type="InterPro" id="IPR035979">
    <property type="entry name" value="RBD_domain_sf"/>
</dbReference>